<dbReference type="InterPro" id="IPR000847">
    <property type="entry name" value="LysR_HTH_N"/>
</dbReference>
<dbReference type="EMBL" id="FXXQ01000005">
    <property type="protein sequence ID" value="SMX23774.1"/>
    <property type="molecule type" value="Genomic_DNA"/>
</dbReference>
<evidence type="ECO:0000256" key="2">
    <source>
        <dbReference type="ARBA" id="ARBA00023015"/>
    </source>
</evidence>
<dbReference type="InterPro" id="IPR036388">
    <property type="entry name" value="WH-like_DNA-bd_sf"/>
</dbReference>
<accession>A0A238J1J1</accession>
<keyword evidence="4" id="KW-0804">Transcription</keyword>
<proteinExistence type="inferred from homology"/>
<dbReference type="Pfam" id="PF00126">
    <property type="entry name" value="HTH_1"/>
    <property type="match status" value="1"/>
</dbReference>
<feature type="domain" description="HTH lysR-type" evidence="5">
    <location>
        <begin position="1"/>
        <end position="60"/>
    </location>
</feature>
<name>A0A238J1J1_9RHOB</name>
<dbReference type="SUPFAM" id="SSF46785">
    <property type="entry name" value="Winged helix' DNA-binding domain"/>
    <property type="match status" value="1"/>
</dbReference>
<dbReference type="AlphaFoldDB" id="A0A238J1J1"/>
<evidence type="ECO:0000313" key="7">
    <source>
        <dbReference type="Proteomes" id="UP000201838"/>
    </source>
</evidence>
<keyword evidence="7" id="KW-1185">Reference proteome</keyword>
<dbReference type="GO" id="GO:0043565">
    <property type="term" value="F:sequence-specific DNA binding"/>
    <property type="evidence" value="ECO:0007669"/>
    <property type="project" value="TreeGrafter"/>
</dbReference>
<dbReference type="PANTHER" id="PTHR30537">
    <property type="entry name" value="HTH-TYPE TRANSCRIPTIONAL REGULATOR"/>
    <property type="match status" value="1"/>
</dbReference>
<comment type="similarity">
    <text evidence="1">Belongs to the LysR transcriptional regulatory family.</text>
</comment>
<reference evidence="6 7" key="1">
    <citation type="submission" date="2017-05" db="EMBL/GenBank/DDBJ databases">
        <authorList>
            <person name="Song R."/>
            <person name="Chenine A.L."/>
            <person name="Ruprecht R.M."/>
        </authorList>
    </citation>
    <scope>NUCLEOTIDE SEQUENCE [LARGE SCALE GENOMIC DNA]</scope>
    <source>
        <strain evidence="6 7">CECT 8489</strain>
    </source>
</reference>
<dbReference type="GO" id="GO:0006351">
    <property type="term" value="P:DNA-templated transcription"/>
    <property type="evidence" value="ECO:0007669"/>
    <property type="project" value="TreeGrafter"/>
</dbReference>
<dbReference type="Proteomes" id="UP000201838">
    <property type="component" value="Unassembled WGS sequence"/>
</dbReference>
<organism evidence="6 7">
    <name type="scientific">Boseongicola aestuarii</name>
    <dbReference type="NCBI Taxonomy" id="1470561"/>
    <lineage>
        <taxon>Bacteria</taxon>
        <taxon>Pseudomonadati</taxon>
        <taxon>Pseudomonadota</taxon>
        <taxon>Alphaproteobacteria</taxon>
        <taxon>Rhodobacterales</taxon>
        <taxon>Paracoccaceae</taxon>
        <taxon>Boseongicola</taxon>
    </lineage>
</organism>
<evidence type="ECO:0000256" key="3">
    <source>
        <dbReference type="ARBA" id="ARBA00023125"/>
    </source>
</evidence>
<dbReference type="Gene3D" id="1.10.10.10">
    <property type="entry name" value="Winged helix-like DNA-binding domain superfamily/Winged helix DNA-binding domain"/>
    <property type="match status" value="1"/>
</dbReference>
<dbReference type="PANTHER" id="PTHR30537:SF5">
    <property type="entry name" value="HTH-TYPE TRANSCRIPTIONAL ACTIVATOR TTDR-RELATED"/>
    <property type="match status" value="1"/>
</dbReference>
<dbReference type="InterPro" id="IPR058163">
    <property type="entry name" value="LysR-type_TF_proteobact-type"/>
</dbReference>
<dbReference type="Pfam" id="PF03466">
    <property type="entry name" value="LysR_substrate"/>
    <property type="match status" value="1"/>
</dbReference>
<evidence type="ECO:0000313" key="6">
    <source>
        <dbReference type="EMBL" id="SMX23774.1"/>
    </source>
</evidence>
<evidence type="ECO:0000256" key="4">
    <source>
        <dbReference type="ARBA" id="ARBA00023163"/>
    </source>
</evidence>
<protein>
    <submittedName>
        <fullName evidence="6">HTH-type transcriptional regulator DmlR</fullName>
    </submittedName>
</protein>
<sequence>MLDQMHRMAVFKAVIDAGSFRGAAKKLGLSPSVVSHHVSQLEDHLGFALLYRTTRRISLTDAGSELLESARRMTDAAEAGLGAMSRRREQPEGRLRITMPSGSAHPLFQGFHVAMVAQFPKLHLTLHFGDTLVDLEGSHYDLAIRGGFRGLADSPYKARRVYRDEVWLVASAAYVAERGMPQSLDDIAGWDWIESPEGAVPKVVLAEPSESVPDMPVRVTMDSVIMGAAFCEAGFGVFASVRCDLIGPVSEGRLVRLLPDLVLNPVELYAVWPANVGPDSPVHLVVDHLVTHLQAYTERVAALAQ</sequence>
<dbReference type="OrthoDB" id="9813056at2"/>
<dbReference type="SUPFAM" id="SSF53850">
    <property type="entry name" value="Periplasmic binding protein-like II"/>
    <property type="match status" value="1"/>
</dbReference>
<evidence type="ECO:0000259" key="5">
    <source>
        <dbReference type="PROSITE" id="PS50931"/>
    </source>
</evidence>
<dbReference type="RefSeq" id="WP_093973748.1">
    <property type="nucleotide sequence ID" value="NZ_FXXQ01000005.1"/>
</dbReference>
<dbReference type="GO" id="GO:0003700">
    <property type="term" value="F:DNA-binding transcription factor activity"/>
    <property type="evidence" value="ECO:0007669"/>
    <property type="project" value="InterPro"/>
</dbReference>
<dbReference type="PROSITE" id="PS50931">
    <property type="entry name" value="HTH_LYSR"/>
    <property type="match status" value="1"/>
</dbReference>
<dbReference type="Gene3D" id="3.40.190.290">
    <property type="match status" value="1"/>
</dbReference>
<keyword evidence="3" id="KW-0238">DNA-binding</keyword>
<dbReference type="InterPro" id="IPR036390">
    <property type="entry name" value="WH_DNA-bd_sf"/>
</dbReference>
<dbReference type="FunFam" id="1.10.10.10:FF:000001">
    <property type="entry name" value="LysR family transcriptional regulator"/>
    <property type="match status" value="1"/>
</dbReference>
<evidence type="ECO:0000256" key="1">
    <source>
        <dbReference type="ARBA" id="ARBA00009437"/>
    </source>
</evidence>
<gene>
    <name evidence="6" type="primary">dmlR_4</name>
    <name evidence="6" type="ORF">BOA8489_01886</name>
</gene>
<keyword evidence="2" id="KW-0805">Transcription regulation</keyword>
<dbReference type="InterPro" id="IPR005119">
    <property type="entry name" value="LysR_subst-bd"/>
</dbReference>